<dbReference type="SUPFAM" id="SSF51735">
    <property type="entry name" value="NAD(P)-binding Rossmann-fold domains"/>
    <property type="match status" value="1"/>
</dbReference>
<dbReference type="Pfam" id="PF01073">
    <property type="entry name" value="3Beta_HSD"/>
    <property type="match status" value="1"/>
</dbReference>
<name>A0AAD9ST69_PHOAM</name>
<sequence length="379" mass="41646">MADTSLADTESGPALSPVIVTGGCGFIGYHIIVEILRHETNCKIHVIDIDTQRNRIAGVEYHNCDISSLSQVEQVFAQAQPKTIFHVACPESTVQQPAIFKKVNVTGAQNLLIAAKEIGTVRAFINTSTSSVIHDNVTDLVKADENLPVLQYPAQKRVYTLTKAEAETEILAANRQNGDSSMLTVSMRPATVFGERDTITFGKIVANARQGKGKIQFGPGKNLYDFVYASNCADAHILAAKALLRAWGTSPPPPDKRVDGESFNITNEESVPFWDFQRAIAASVGLPVKPEEIKILPIWVAYLIATIAEWFTWIRTLGKDQPIVTREAVRLTVIERTLSGEKAKRVLGYHPKVTMDEGLARTGKWFVEEGQKCGTKKTI</sequence>
<evidence type="ECO:0000313" key="2">
    <source>
        <dbReference type="EMBL" id="KAK2615821.1"/>
    </source>
</evidence>
<dbReference type="AlphaFoldDB" id="A0AAD9ST69"/>
<evidence type="ECO:0000259" key="1">
    <source>
        <dbReference type="Pfam" id="PF01073"/>
    </source>
</evidence>
<keyword evidence="3" id="KW-1185">Reference proteome</keyword>
<dbReference type="Proteomes" id="UP001265746">
    <property type="component" value="Unassembled WGS sequence"/>
</dbReference>
<gene>
    <name evidence="2" type="ORF">N8I77_002547</name>
</gene>
<evidence type="ECO:0000313" key="3">
    <source>
        <dbReference type="Proteomes" id="UP001265746"/>
    </source>
</evidence>
<comment type="caution">
    <text evidence="2">The sequence shown here is derived from an EMBL/GenBank/DDBJ whole genome shotgun (WGS) entry which is preliminary data.</text>
</comment>
<dbReference type="Gene3D" id="3.40.50.720">
    <property type="entry name" value="NAD(P)-binding Rossmann-like Domain"/>
    <property type="match status" value="1"/>
</dbReference>
<protein>
    <recommendedName>
        <fullName evidence="1">3-beta hydroxysteroid dehydrogenase/isomerase domain-containing protein</fullName>
    </recommendedName>
</protein>
<dbReference type="GO" id="GO:0016616">
    <property type="term" value="F:oxidoreductase activity, acting on the CH-OH group of donors, NAD or NADP as acceptor"/>
    <property type="evidence" value="ECO:0007669"/>
    <property type="project" value="InterPro"/>
</dbReference>
<feature type="domain" description="3-beta hydroxysteroid dehydrogenase/isomerase" evidence="1">
    <location>
        <begin position="19"/>
        <end position="288"/>
    </location>
</feature>
<dbReference type="PANTHER" id="PTHR43000">
    <property type="entry name" value="DTDP-D-GLUCOSE 4,6-DEHYDRATASE-RELATED"/>
    <property type="match status" value="1"/>
</dbReference>
<dbReference type="EMBL" id="JAUJFL010000001">
    <property type="protein sequence ID" value="KAK2615821.1"/>
    <property type="molecule type" value="Genomic_DNA"/>
</dbReference>
<dbReference type="InterPro" id="IPR036291">
    <property type="entry name" value="NAD(P)-bd_dom_sf"/>
</dbReference>
<reference evidence="2" key="1">
    <citation type="submission" date="2023-06" db="EMBL/GenBank/DDBJ databases">
        <authorList>
            <person name="Noh H."/>
        </authorList>
    </citation>
    <scope>NUCLEOTIDE SEQUENCE</scope>
    <source>
        <strain evidence="2">DUCC20226</strain>
    </source>
</reference>
<dbReference type="InterPro" id="IPR002225">
    <property type="entry name" value="3Beta_OHSteriod_DH/Estase"/>
</dbReference>
<organism evidence="2 3">
    <name type="scientific">Phomopsis amygdali</name>
    <name type="common">Fusicoccum amygdali</name>
    <dbReference type="NCBI Taxonomy" id="1214568"/>
    <lineage>
        <taxon>Eukaryota</taxon>
        <taxon>Fungi</taxon>
        <taxon>Dikarya</taxon>
        <taxon>Ascomycota</taxon>
        <taxon>Pezizomycotina</taxon>
        <taxon>Sordariomycetes</taxon>
        <taxon>Sordariomycetidae</taxon>
        <taxon>Diaporthales</taxon>
        <taxon>Diaporthaceae</taxon>
        <taxon>Diaporthe</taxon>
    </lineage>
</organism>
<dbReference type="GO" id="GO:0006694">
    <property type="term" value="P:steroid biosynthetic process"/>
    <property type="evidence" value="ECO:0007669"/>
    <property type="project" value="InterPro"/>
</dbReference>
<accession>A0AAD9ST69</accession>
<proteinExistence type="predicted"/>